<evidence type="ECO:0000256" key="1">
    <source>
        <dbReference type="SAM" id="MobiDB-lite"/>
    </source>
</evidence>
<reference evidence="2 3" key="1">
    <citation type="submission" date="2020-04" db="EMBL/GenBank/DDBJ databases">
        <authorList>
            <person name="De Canck E."/>
        </authorList>
    </citation>
    <scope>NUCLEOTIDE SEQUENCE [LARGE SCALE GENOMIC DNA]</scope>
    <source>
        <strain evidence="2 3">LMG 28688</strain>
    </source>
</reference>
<dbReference type="Proteomes" id="UP000494119">
    <property type="component" value="Unassembled WGS sequence"/>
</dbReference>
<name>A0A6J5FTG8_9BURK</name>
<feature type="region of interest" description="Disordered" evidence="1">
    <location>
        <begin position="1"/>
        <end position="59"/>
    </location>
</feature>
<feature type="compositionally biased region" description="Low complexity" evidence="1">
    <location>
        <begin position="17"/>
        <end position="32"/>
    </location>
</feature>
<keyword evidence="3" id="KW-1185">Reference proteome</keyword>
<evidence type="ECO:0000313" key="2">
    <source>
        <dbReference type="EMBL" id="CAB3783830.1"/>
    </source>
</evidence>
<evidence type="ECO:0000313" key="3">
    <source>
        <dbReference type="Proteomes" id="UP000494119"/>
    </source>
</evidence>
<sequence>MNAITNASGLKPGGRAQGAPGTAGATGTTGARGKTRRATVRAPRTSAGPPESCDANPVAQPRIDASGICLPVQKGQRIRKQMEALDAVSGRLDIRTIHA</sequence>
<accession>A0A6J5FTG8</accession>
<dbReference type="AlphaFoldDB" id="A0A6J5FTG8"/>
<protein>
    <submittedName>
        <fullName evidence="2">Uncharacterized protein</fullName>
    </submittedName>
</protein>
<organism evidence="2 3">
    <name type="scientific">Paraburkholderia caffeinitolerans</name>
    <dbReference type="NCBI Taxonomy" id="1723730"/>
    <lineage>
        <taxon>Bacteria</taxon>
        <taxon>Pseudomonadati</taxon>
        <taxon>Pseudomonadota</taxon>
        <taxon>Betaproteobacteria</taxon>
        <taxon>Burkholderiales</taxon>
        <taxon>Burkholderiaceae</taxon>
        <taxon>Paraburkholderia</taxon>
    </lineage>
</organism>
<dbReference type="EMBL" id="CADIKL010000006">
    <property type="protein sequence ID" value="CAB3783830.1"/>
    <property type="molecule type" value="Genomic_DNA"/>
</dbReference>
<proteinExistence type="predicted"/>
<gene>
    <name evidence="2" type="ORF">LMG28688_01730</name>
</gene>